<protein>
    <recommendedName>
        <fullName evidence="2">DUF2171 domain-containing protein</fullName>
    </recommendedName>
</protein>
<gene>
    <name evidence="1" type="ORF">ABNK63_11820</name>
</gene>
<dbReference type="EMBL" id="CP157948">
    <property type="protein sequence ID" value="XBS89083.1"/>
    <property type="molecule type" value="Genomic_DNA"/>
</dbReference>
<proteinExistence type="predicted"/>
<accession>A0AAU7QIB9</accession>
<organism evidence="1">
    <name type="scientific">Rhodanobacter sp. IGA1.0</name>
    <dbReference type="NCBI Taxonomy" id="3158582"/>
    <lineage>
        <taxon>Bacteria</taxon>
        <taxon>Pseudomonadati</taxon>
        <taxon>Pseudomonadota</taxon>
        <taxon>Gammaproteobacteria</taxon>
        <taxon>Lysobacterales</taxon>
        <taxon>Rhodanobacteraceae</taxon>
        <taxon>Rhodanobacter</taxon>
    </lineage>
</organism>
<dbReference type="RefSeq" id="WP_007806417.1">
    <property type="nucleotide sequence ID" value="NZ_CP157948.1"/>
</dbReference>
<dbReference type="AlphaFoldDB" id="A0AAU7QIB9"/>
<reference evidence="1" key="1">
    <citation type="submission" date="2024-06" db="EMBL/GenBank/DDBJ databases">
        <authorList>
            <person name="Sun Y."/>
        </authorList>
    </citation>
    <scope>NUCLEOTIDE SEQUENCE</scope>
    <source>
        <strain evidence="1">IGA1.0</strain>
    </source>
</reference>
<evidence type="ECO:0000313" key="1">
    <source>
        <dbReference type="EMBL" id="XBS89083.1"/>
    </source>
</evidence>
<evidence type="ECO:0008006" key="2">
    <source>
        <dbReference type="Google" id="ProtNLM"/>
    </source>
</evidence>
<sequence length="94" mass="10386">MHEQITQGSMVFITDGADGIGAVREIRRGLPELLVYIENAGDFVIPISAVKDVHSGKVVLDFDRLDLRVRNAIRHARDAEDSHYVAPASGEEEE</sequence>
<name>A0AAU7QIB9_9GAMM</name>